<comment type="pathway">
    <text evidence="1 12">Purine metabolism; IMP biosynthesis via de novo pathway; 5-amino-1-(5-phospho-D-ribosyl)imidazole from N(2)-formyl-N(1)-(5-phospho-D-ribosyl)glycinamide: step 2/2.</text>
</comment>
<name>A0A6J4CZL5_9HELI</name>
<accession>A0A6J4CZL5</accession>
<dbReference type="CDD" id="cd02196">
    <property type="entry name" value="PurM"/>
    <property type="match status" value="1"/>
</dbReference>
<dbReference type="GeneID" id="56928810"/>
<dbReference type="UniPathway" id="UPA00074">
    <property type="reaction ID" value="UER00129"/>
</dbReference>
<dbReference type="PANTHER" id="PTHR10520">
    <property type="entry name" value="TRIFUNCTIONAL PURINE BIOSYNTHETIC PROTEIN ADENOSINE-3-RELATED"/>
    <property type="match status" value="1"/>
</dbReference>
<evidence type="ECO:0000256" key="9">
    <source>
        <dbReference type="ARBA" id="ARBA00032931"/>
    </source>
</evidence>
<feature type="domain" description="PurM-like C-terminal" evidence="14">
    <location>
        <begin position="170"/>
        <end position="305"/>
    </location>
</feature>
<evidence type="ECO:0000259" key="14">
    <source>
        <dbReference type="Pfam" id="PF02769"/>
    </source>
</evidence>
<dbReference type="InterPro" id="IPR010918">
    <property type="entry name" value="PurM-like_C_dom"/>
</dbReference>
<reference evidence="15 18" key="2">
    <citation type="submission" date="2020-04" db="EMBL/GenBank/DDBJ databases">
        <title>Genomic analysis of gastric non-Helicobacter pylori Helicobacters isolated in Japan.</title>
        <authorList>
            <person name="Suzuki M."/>
            <person name="Rimbara E."/>
        </authorList>
    </citation>
    <scope>NUCLEOTIDE SEQUENCE [LARGE SCALE GENOMIC DNA]</scope>
    <source>
        <strain evidence="15 18">NHP19-0020</strain>
    </source>
</reference>
<dbReference type="EMBL" id="AP023036">
    <property type="protein sequence ID" value="BCD46605.1"/>
    <property type="molecule type" value="Genomic_DNA"/>
</dbReference>
<dbReference type="GO" id="GO:0004637">
    <property type="term" value="F:phosphoribosylamine-glycine ligase activity"/>
    <property type="evidence" value="ECO:0007669"/>
    <property type="project" value="TreeGrafter"/>
</dbReference>
<comment type="subcellular location">
    <subcellularLocation>
        <location evidence="12">Cytoplasm</location>
    </subcellularLocation>
</comment>
<dbReference type="AlphaFoldDB" id="A0A6J4CZL5"/>
<keyword evidence="12" id="KW-0963">Cytoplasm</keyword>
<evidence type="ECO:0000256" key="12">
    <source>
        <dbReference type="HAMAP-Rule" id="MF_00741"/>
    </source>
</evidence>
<evidence type="ECO:0000256" key="7">
    <source>
        <dbReference type="ARBA" id="ARBA00022840"/>
    </source>
</evidence>
<keyword evidence="12" id="KW-0658">Purine biosynthesis</keyword>
<evidence type="ECO:0000313" key="18">
    <source>
        <dbReference type="Proteomes" id="UP000509742"/>
    </source>
</evidence>
<comment type="catalytic activity">
    <reaction evidence="11 12">
        <text>2-formamido-N(1)-(5-O-phospho-beta-D-ribosyl)acetamidine + ATP = 5-amino-1-(5-phospho-beta-D-ribosyl)imidazole + ADP + phosphate + H(+)</text>
        <dbReference type="Rhea" id="RHEA:23032"/>
        <dbReference type="ChEBI" id="CHEBI:15378"/>
        <dbReference type="ChEBI" id="CHEBI:30616"/>
        <dbReference type="ChEBI" id="CHEBI:43474"/>
        <dbReference type="ChEBI" id="CHEBI:137981"/>
        <dbReference type="ChEBI" id="CHEBI:147287"/>
        <dbReference type="ChEBI" id="CHEBI:456216"/>
        <dbReference type="EC" id="6.3.3.1"/>
    </reaction>
</comment>
<evidence type="ECO:0000256" key="6">
    <source>
        <dbReference type="ARBA" id="ARBA00022741"/>
    </source>
</evidence>
<evidence type="ECO:0000313" key="17">
    <source>
        <dbReference type="Proteomes" id="UP000317935"/>
    </source>
</evidence>
<dbReference type="Gene3D" id="3.90.650.10">
    <property type="entry name" value="PurM-like C-terminal domain"/>
    <property type="match status" value="1"/>
</dbReference>
<dbReference type="InterPro" id="IPR004733">
    <property type="entry name" value="PurM_cligase"/>
</dbReference>
<comment type="similarity">
    <text evidence="2 12">Belongs to the AIR synthase family.</text>
</comment>
<dbReference type="InterPro" id="IPR036676">
    <property type="entry name" value="PurM-like_C_sf"/>
</dbReference>
<dbReference type="SUPFAM" id="SSF56042">
    <property type="entry name" value="PurM C-terminal domain-like"/>
    <property type="match status" value="1"/>
</dbReference>
<dbReference type="OrthoDB" id="9777881at2"/>
<dbReference type="GO" id="GO:0046084">
    <property type="term" value="P:adenine biosynthetic process"/>
    <property type="evidence" value="ECO:0007669"/>
    <property type="project" value="TreeGrafter"/>
</dbReference>
<dbReference type="GO" id="GO:0005524">
    <property type="term" value="F:ATP binding"/>
    <property type="evidence" value="ECO:0007669"/>
    <property type="project" value="UniProtKB-KW"/>
</dbReference>
<dbReference type="Proteomes" id="UP000317935">
    <property type="component" value="Chromosome"/>
</dbReference>
<dbReference type="GO" id="GO:0004641">
    <property type="term" value="F:phosphoribosylformylglycinamidine cyclo-ligase activity"/>
    <property type="evidence" value="ECO:0007669"/>
    <property type="project" value="UniProtKB-UniRule"/>
</dbReference>
<dbReference type="Pfam" id="PF02769">
    <property type="entry name" value="AIRS_C"/>
    <property type="match status" value="1"/>
</dbReference>
<dbReference type="NCBIfam" id="TIGR00878">
    <property type="entry name" value="purM"/>
    <property type="match status" value="1"/>
</dbReference>
<dbReference type="InterPro" id="IPR016188">
    <property type="entry name" value="PurM-like_N"/>
</dbReference>
<dbReference type="Gene3D" id="3.30.1330.10">
    <property type="entry name" value="PurM-like, N-terminal domain"/>
    <property type="match status" value="1"/>
</dbReference>
<evidence type="ECO:0000256" key="10">
    <source>
        <dbReference type="ARBA" id="ARBA00033093"/>
    </source>
</evidence>
<feature type="domain" description="PurM-like N-terminal" evidence="13">
    <location>
        <begin position="54"/>
        <end position="158"/>
    </location>
</feature>
<evidence type="ECO:0000256" key="3">
    <source>
        <dbReference type="ARBA" id="ARBA00013047"/>
    </source>
</evidence>
<sequence length="329" mass="35313">MLYQQSGVDLRGAQEFVEALRPLAEQTYSPQVLQGVGGFFGAYALPAGLKEPVLIACSDGVGSKLLLASQVQKLGQIGLDLVAMNVNDLLCSFAKPLFFLDYYATPKLNQKQALEILEGIVQGCKLAGCALLGGESAQMKGFYTKGAFDLAGFCVGVVEKCDLPQIEQIKAGDILVGFKSSGLHSNGFSLVRHLLKTQNPPSHLGNQSLLETLLTPTRLYGHLLHLRSKIRALAHITGGGLVYNLPRILPPSLGAVIELKHLPRMPVFEWLKSLVPLEECLQVFNMGVGMIAVVAPSDFNALRAAGGFYLGEVVLSSEKIQFIGGDHGI</sequence>
<evidence type="ECO:0000256" key="8">
    <source>
        <dbReference type="ARBA" id="ARBA00031908"/>
    </source>
</evidence>
<dbReference type="GO" id="GO:0006189">
    <property type="term" value="P:'de novo' IMP biosynthetic process"/>
    <property type="evidence" value="ECO:0007669"/>
    <property type="project" value="UniProtKB-UniRule"/>
</dbReference>
<organism evidence="16 17">
    <name type="scientific">Helicobacter suis</name>
    <dbReference type="NCBI Taxonomy" id="104628"/>
    <lineage>
        <taxon>Bacteria</taxon>
        <taxon>Pseudomonadati</taxon>
        <taxon>Campylobacterota</taxon>
        <taxon>Epsilonproteobacteria</taxon>
        <taxon>Campylobacterales</taxon>
        <taxon>Helicobacteraceae</taxon>
        <taxon>Helicobacter</taxon>
    </lineage>
</organism>
<protein>
    <recommendedName>
        <fullName evidence="4 12">Phosphoribosylformylglycinamidine cyclo-ligase</fullName>
        <ecNumber evidence="3 12">6.3.3.1</ecNumber>
    </recommendedName>
    <alternativeName>
        <fullName evidence="9 12">AIR synthase</fullName>
    </alternativeName>
    <alternativeName>
        <fullName evidence="10 12">AIRS</fullName>
    </alternativeName>
    <alternativeName>
        <fullName evidence="8 12">Phosphoribosyl-aminoimidazole synthetase</fullName>
    </alternativeName>
</protein>
<reference evidence="16 17" key="1">
    <citation type="submission" date="2019-06" db="EMBL/GenBank/DDBJ databases">
        <title>Complete genome sequence of Helicobacter suis SNTW101c.</title>
        <authorList>
            <person name="Rimbara E."/>
            <person name="Suzuki M."/>
            <person name="Matsui H."/>
            <person name="Nakamura M."/>
            <person name="Mori S."/>
            <person name="Shibayama K."/>
        </authorList>
    </citation>
    <scope>NUCLEOTIDE SEQUENCE [LARGE SCALE GENOMIC DNA]</scope>
    <source>
        <strain evidence="16 17">SNTW101c</strain>
    </source>
</reference>
<evidence type="ECO:0000256" key="1">
    <source>
        <dbReference type="ARBA" id="ARBA00004686"/>
    </source>
</evidence>
<dbReference type="GO" id="GO:0005829">
    <property type="term" value="C:cytosol"/>
    <property type="evidence" value="ECO:0007669"/>
    <property type="project" value="TreeGrafter"/>
</dbReference>
<evidence type="ECO:0000256" key="11">
    <source>
        <dbReference type="ARBA" id="ARBA00049057"/>
    </source>
</evidence>
<evidence type="ECO:0000313" key="15">
    <source>
        <dbReference type="EMBL" id="BCD46605.1"/>
    </source>
</evidence>
<dbReference type="PANTHER" id="PTHR10520:SF12">
    <property type="entry name" value="TRIFUNCTIONAL PURINE BIOSYNTHETIC PROTEIN ADENOSINE-3"/>
    <property type="match status" value="1"/>
</dbReference>
<dbReference type="EMBL" id="AP019774">
    <property type="protein sequence ID" value="BCD70938.1"/>
    <property type="molecule type" value="Genomic_DNA"/>
</dbReference>
<evidence type="ECO:0000256" key="4">
    <source>
        <dbReference type="ARBA" id="ARBA00020367"/>
    </source>
</evidence>
<evidence type="ECO:0000313" key="16">
    <source>
        <dbReference type="EMBL" id="BCD70938.1"/>
    </source>
</evidence>
<dbReference type="SUPFAM" id="SSF55326">
    <property type="entry name" value="PurM N-terminal domain-like"/>
    <property type="match status" value="1"/>
</dbReference>
<proteinExistence type="inferred from homology"/>
<evidence type="ECO:0000256" key="5">
    <source>
        <dbReference type="ARBA" id="ARBA00022598"/>
    </source>
</evidence>
<dbReference type="RefSeq" id="WP_034375145.1">
    <property type="nucleotide sequence ID" value="NZ_AP019774.1"/>
</dbReference>
<dbReference type="HAMAP" id="MF_00741">
    <property type="entry name" value="AIRS"/>
    <property type="match status" value="1"/>
</dbReference>
<dbReference type="Proteomes" id="UP000509742">
    <property type="component" value="Chromosome"/>
</dbReference>
<dbReference type="Pfam" id="PF00586">
    <property type="entry name" value="AIRS"/>
    <property type="match status" value="1"/>
</dbReference>
<dbReference type="EC" id="6.3.3.1" evidence="3 12"/>
<keyword evidence="6 12" id="KW-0547">Nucleotide-binding</keyword>
<keyword evidence="7 12" id="KW-0067">ATP-binding</keyword>
<dbReference type="InterPro" id="IPR036921">
    <property type="entry name" value="PurM-like_N_sf"/>
</dbReference>
<evidence type="ECO:0000256" key="2">
    <source>
        <dbReference type="ARBA" id="ARBA00010280"/>
    </source>
</evidence>
<keyword evidence="5 12" id="KW-0436">Ligase</keyword>
<evidence type="ECO:0000259" key="13">
    <source>
        <dbReference type="Pfam" id="PF00586"/>
    </source>
</evidence>
<gene>
    <name evidence="12 16" type="primary">purM</name>
    <name evidence="15" type="ORF">NHP190020_16440</name>
    <name evidence="16" type="ORF">SNTW_15830</name>
</gene>
<keyword evidence="18" id="KW-1185">Reference proteome</keyword>